<evidence type="ECO:0000259" key="2">
    <source>
        <dbReference type="PROSITE" id="PS50883"/>
    </source>
</evidence>
<reference evidence="4 5" key="1">
    <citation type="submission" date="2020-08" db="EMBL/GenBank/DDBJ databases">
        <title>Genomic Encyclopedia of Type Strains, Phase IV (KMG-V): Genome sequencing to study the core and pangenomes of soil and plant-associated prokaryotes.</title>
        <authorList>
            <person name="Whitman W."/>
        </authorList>
    </citation>
    <scope>NUCLEOTIDE SEQUENCE [LARGE SCALE GENOMIC DNA]</scope>
    <source>
        <strain evidence="4 5">M8UP14</strain>
    </source>
</reference>
<dbReference type="Gene3D" id="3.20.20.450">
    <property type="entry name" value="EAL domain"/>
    <property type="match status" value="1"/>
</dbReference>
<feature type="domain" description="GGDEF" evidence="3">
    <location>
        <begin position="400"/>
        <end position="533"/>
    </location>
</feature>
<dbReference type="CDD" id="cd00130">
    <property type="entry name" value="PAS"/>
    <property type="match status" value="1"/>
</dbReference>
<dbReference type="InterPro" id="IPR000014">
    <property type="entry name" value="PAS"/>
</dbReference>
<protein>
    <submittedName>
        <fullName evidence="4">Diguanylate cyclase (GGDEF)-like protein</fullName>
    </submittedName>
</protein>
<dbReference type="InterPro" id="IPR001633">
    <property type="entry name" value="EAL_dom"/>
</dbReference>
<feature type="domain" description="PAS" evidence="1">
    <location>
        <begin position="209"/>
        <end position="265"/>
    </location>
</feature>
<gene>
    <name evidence="4" type="ORF">HDF16_001365</name>
</gene>
<comment type="caution">
    <text evidence="4">The sequence shown here is derived from an EMBL/GenBank/DDBJ whole genome shotgun (WGS) entry which is preliminary data.</text>
</comment>
<dbReference type="RefSeq" id="WP_184214777.1">
    <property type="nucleotide sequence ID" value="NZ_JACHIP010000002.1"/>
</dbReference>
<evidence type="ECO:0000313" key="4">
    <source>
        <dbReference type="EMBL" id="MBB5056680.1"/>
    </source>
</evidence>
<dbReference type="CDD" id="cd01948">
    <property type="entry name" value="EAL"/>
    <property type="match status" value="1"/>
</dbReference>
<dbReference type="NCBIfam" id="TIGR00229">
    <property type="entry name" value="sensory_box"/>
    <property type="match status" value="1"/>
</dbReference>
<dbReference type="Proteomes" id="UP000540989">
    <property type="component" value="Unassembled WGS sequence"/>
</dbReference>
<keyword evidence="5" id="KW-1185">Reference proteome</keyword>
<dbReference type="InterPro" id="IPR029787">
    <property type="entry name" value="Nucleotide_cyclase"/>
</dbReference>
<evidence type="ECO:0000259" key="3">
    <source>
        <dbReference type="PROSITE" id="PS50887"/>
    </source>
</evidence>
<feature type="domain" description="EAL" evidence="2">
    <location>
        <begin position="542"/>
        <end position="796"/>
    </location>
</feature>
<dbReference type="PANTHER" id="PTHR44757">
    <property type="entry name" value="DIGUANYLATE CYCLASE DGCP"/>
    <property type="match status" value="1"/>
</dbReference>
<dbReference type="AlphaFoldDB" id="A0A7W7ZB70"/>
<dbReference type="CDD" id="cd01949">
    <property type="entry name" value="GGDEF"/>
    <property type="match status" value="1"/>
</dbReference>
<dbReference type="InterPro" id="IPR013656">
    <property type="entry name" value="PAS_4"/>
</dbReference>
<dbReference type="SUPFAM" id="SSF55073">
    <property type="entry name" value="Nucleotide cyclase"/>
    <property type="match status" value="1"/>
</dbReference>
<organism evidence="4 5">
    <name type="scientific">Granulicella aggregans</name>
    <dbReference type="NCBI Taxonomy" id="474949"/>
    <lineage>
        <taxon>Bacteria</taxon>
        <taxon>Pseudomonadati</taxon>
        <taxon>Acidobacteriota</taxon>
        <taxon>Terriglobia</taxon>
        <taxon>Terriglobales</taxon>
        <taxon>Acidobacteriaceae</taxon>
        <taxon>Granulicella</taxon>
    </lineage>
</organism>
<dbReference type="SMART" id="SM00052">
    <property type="entry name" value="EAL"/>
    <property type="match status" value="1"/>
</dbReference>
<dbReference type="EMBL" id="JACHIP010000002">
    <property type="protein sequence ID" value="MBB5056680.1"/>
    <property type="molecule type" value="Genomic_DNA"/>
</dbReference>
<dbReference type="Pfam" id="PF00989">
    <property type="entry name" value="PAS"/>
    <property type="match status" value="1"/>
</dbReference>
<dbReference type="SMART" id="SM00267">
    <property type="entry name" value="GGDEF"/>
    <property type="match status" value="1"/>
</dbReference>
<dbReference type="Pfam" id="PF00990">
    <property type="entry name" value="GGDEF"/>
    <property type="match status" value="1"/>
</dbReference>
<dbReference type="SMART" id="SM00091">
    <property type="entry name" value="PAS"/>
    <property type="match status" value="2"/>
</dbReference>
<dbReference type="Pfam" id="PF00563">
    <property type="entry name" value="EAL"/>
    <property type="match status" value="1"/>
</dbReference>
<sequence length="835" mass="92186">MGPHISSAAWDLLTTRPWQSAAGYRATGAFLLAGISTQELARNLGMLLGGLGTGSLAMLGVQRKKASTFRTADVERLNEERRRFQAAAEASRDAFYILDSVRDSKGAIRDFSFRYVNAEGERRLQVKDGSLTGASCLEHFGRFFEQGQIERYFEVVETGASLTVELPVLSVGAKIKWLRHHVVQLGDGVAISSTDLTEFKAVQDRFQSVSEFSEHIFEQAPFSIIATDGAGMITAMNIEAEQLTGYNSQEMIGTASILLLHDPQELQQRAIQRSEQDGVMLQGIDLISSPTERMSSPSALMSKVVVGKNPGSHTLPEQDWTFIRRDGTRMPVSLALKILTGPTGERTGMIAIAHDSSKRKHVETDPAAGGLYDDLTGLVSKSLLEDRITQAIKRSKRAGTKVAVLTMDVDNFKRINDALGHPVGDEILTTAANRLIGKVRISDTVARIGGDEFIVLLPDHTDLTNIEFCAEQLLRTISSPYMVSGHAINVTSSIGICVYPDLASDTESLLRRSETAMFWAKEAGRHRMAMFAPKMLEDAYSRLSMEGALRQAMDRGELFMEYQPQVALPSGKVIGMEALLRWRHPKFGLVSPAHFIPMAEKIGILPEFGMWLMRKSCQEAKWIQEKLGRRVSLSVNLSPHQFAQAKLLRTIEESLDESGLHPNDLEIEIIENTLMINSSANMKTLQMIRDLGVGLSIDDFGTGFCNFNYLLQYQVDRLKIDQSFVRQAASDVNAASVVRTVIAMSHGLGVKVIAEGVETRDQLKFLLRRRCDQAQGYFFARPLSPEKFVEAVPGIERMNLSDPSGERAAVAIAAEEKIEFIRPTSDGSMRPLAIG</sequence>
<dbReference type="InterPro" id="IPR043128">
    <property type="entry name" value="Rev_trsase/Diguanyl_cyclase"/>
</dbReference>
<dbReference type="SUPFAM" id="SSF55785">
    <property type="entry name" value="PYP-like sensor domain (PAS domain)"/>
    <property type="match status" value="2"/>
</dbReference>
<dbReference type="Gene3D" id="3.30.70.270">
    <property type="match status" value="1"/>
</dbReference>
<dbReference type="InterPro" id="IPR035919">
    <property type="entry name" value="EAL_sf"/>
</dbReference>
<name>A0A7W7ZB70_9BACT</name>
<dbReference type="InterPro" id="IPR013767">
    <property type="entry name" value="PAS_fold"/>
</dbReference>
<evidence type="ECO:0000313" key="5">
    <source>
        <dbReference type="Proteomes" id="UP000540989"/>
    </source>
</evidence>
<dbReference type="PANTHER" id="PTHR44757:SF2">
    <property type="entry name" value="BIOFILM ARCHITECTURE MAINTENANCE PROTEIN MBAA"/>
    <property type="match status" value="1"/>
</dbReference>
<dbReference type="PROSITE" id="PS50883">
    <property type="entry name" value="EAL"/>
    <property type="match status" value="1"/>
</dbReference>
<dbReference type="GO" id="GO:0006355">
    <property type="term" value="P:regulation of DNA-templated transcription"/>
    <property type="evidence" value="ECO:0007669"/>
    <property type="project" value="InterPro"/>
</dbReference>
<proteinExistence type="predicted"/>
<dbReference type="NCBIfam" id="TIGR00254">
    <property type="entry name" value="GGDEF"/>
    <property type="match status" value="1"/>
</dbReference>
<dbReference type="SUPFAM" id="SSF141868">
    <property type="entry name" value="EAL domain-like"/>
    <property type="match status" value="1"/>
</dbReference>
<dbReference type="Pfam" id="PF08448">
    <property type="entry name" value="PAS_4"/>
    <property type="match status" value="1"/>
</dbReference>
<evidence type="ECO:0000259" key="1">
    <source>
        <dbReference type="PROSITE" id="PS50112"/>
    </source>
</evidence>
<dbReference type="PROSITE" id="PS50887">
    <property type="entry name" value="GGDEF"/>
    <property type="match status" value="1"/>
</dbReference>
<dbReference type="InterPro" id="IPR052155">
    <property type="entry name" value="Biofilm_reg_signaling"/>
</dbReference>
<dbReference type="InterPro" id="IPR000160">
    <property type="entry name" value="GGDEF_dom"/>
</dbReference>
<dbReference type="Gene3D" id="3.30.450.20">
    <property type="entry name" value="PAS domain"/>
    <property type="match status" value="2"/>
</dbReference>
<dbReference type="PROSITE" id="PS50112">
    <property type="entry name" value="PAS"/>
    <property type="match status" value="1"/>
</dbReference>
<dbReference type="InterPro" id="IPR035965">
    <property type="entry name" value="PAS-like_dom_sf"/>
</dbReference>
<accession>A0A7W7ZB70</accession>